<dbReference type="EC" id="6.2.1.26" evidence="8"/>
<keyword evidence="3" id="KW-0547">Nucleotide-binding</keyword>
<evidence type="ECO:0000313" key="8">
    <source>
        <dbReference type="EMBL" id="MFD2682649.1"/>
    </source>
</evidence>
<dbReference type="Pfam" id="PF00501">
    <property type="entry name" value="AMP-binding"/>
    <property type="match status" value="1"/>
</dbReference>
<feature type="domain" description="AMP-binding enzyme C-terminal" evidence="7">
    <location>
        <begin position="429"/>
        <end position="504"/>
    </location>
</feature>
<dbReference type="NCBIfam" id="NF004837">
    <property type="entry name" value="PRK06187.1"/>
    <property type="match status" value="1"/>
</dbReference>
<proteinExistence type="predicted"/>
<dbReference type="PANTHER" id="PTHR43767:SF1">
    <property type="entry name" value="NONRIBOSOMAL PEPTIDE SYNTHASE PES1 (EUROFUNG)-RELATED"/>
    <property type="match status" value="1"/>
</dbReference>
<protein>
    <submittedName>
        <fullName evidence="8">O-succinylbenzoate--CoA ligase</fullName>
        <ecNumber evidence="8">6.2.1.26</ecNumber>
    </submittedName>
</protein>
<dbReference type="InterPro" id="IPR045851">
    <property type="entry name" value="AMP-bd_C_sf"/>
</dbReference>
<evidence type="ECO:0000259" key="6">
    <source>
        <dbReference type="Pfam" id="PF00501"/>
    </source>
</evidence>
<dbReference type="SUPFAM" id="SSF56801">
    <property type="entry name" value="Acetyl-CoA synthetase-like"/>
    <property type="match status" value="1"/>
</dbReference>
<dbReference type="InterPro" id="IPR010192">
    <property type="entry name" value="MenE"/>
</dbReference>
<dbReference type="InterPro" id="IPR042099">
    <property type="entry name" value="ANL_N_sf"/>
</dbReference>
<feature type="domain" description="AMP-dependent synthetase/ligase" evidence="6">
    <location>
        <begin position="19"/>
        <end position="379"/>
    </location>
</feature>
<dbReference type="Gene3D" id="3.30.300.30">
    <property type="match status" value="1"/>
</dbReference>
<keyword evidence="5" id="KW-0175">Coiled coil</keyword>
<evidence type="ECO:0000256" key="2">
    <source>
        <dbReference type="ARBA" id="ARBA00022598"/>
    </source>
</evidence>
<dbReference type="InterPro" id="IPR025110">
    <property type="entry name" value="AMP-bd_C"/>
</dbReference>
<dbReference type="NCBIfam" id="TIGR01923">
    <property type="entry name" value="menE"/>
    <property type="match status" value="1"/>
</dbReference>
<dbReference type="InterPro" id="IPR020845">
    <property type="entry name" value="AMP-binding_CS"/>
</dbReference>
<accession>A0ABW5RW15</accession>
<keyword evidence="2 8" id="KW-0436">Ligase</keyword>
<dbReference type="InterPro" id="IPR000873">
    <property type="entry name" value="AMP-dep_synth/lig_dom"/>
</dbReference>
<keyword evidence="1" id="KW-0474">Menaquinone biosynthesis</keyword>
<dbReference type="InterPro" id="IPR050237">
    <property type="entry name" value="ATP-dep_AMP-bd_enzyme"/>
</dbReference>
<comment type="caution">
    <text evidence="8">The sequence shown here is derived from an EMBL/GenBank/DDBJ whole genome shotgun (WGS) entry which is preliminary data.</text>
</comment>
<dbReference type="CDD" id="cd17631">
    <property type="entry name" value="FACL_FadD13-like"/>
    <property type="match status" value="1"/>
</dbReference>
<gene>
    <name evidence="8" type="primary">menE</name>
    <name evidence="8" type="ORF">ACFSUL_18075</name>
</gene>
<name>A0ABW5RW15_9BACI</name>
<dbReference type="Pfam" id="PF13193">
    <property type="entry name" value="AMP-binding_C"/>
    <property type="match status" value="1"/>
</dbReference>
<dbReference type="Proteomes" id="UP001597506">
    <property type="component" value="Unassembled WGS sequence"/>
</dbReference>
<evidence type="ECO:0000256" key="3">
    <source>
        <dbReference type="ARBA" id="ARBA00022741"/>
    </source>
</evidence>
<evidence type="ECO:0000256" key="1">
    <source>
        <dbReference type="ARBA" id="ARBA00022428"/>
    </source>
</evidence>
<evidence type="ECO:0000256" key="4">
    <source>
        <dbReference type="ARBA" id="ARBA00022840"/>
    </source>
</evidence>
<sequence>MSNYPQANWRSLNLGEMLARNARKTPGKLALVFEETELTYRMLNNRVNQLANALAKQNVQKGTKVAIISYNSHRVVEVFFACNKLGAVAVPINFRLVEEEVRYILSNSDSEVLIFGKEFAEVADNLMKDKVVRYAVQLEGERSSYSEDYEQLIAEESIEEPNVYVHDESDAFIMYTSGTTGRPKGAVLTHKNLWMNTTNWSQEMQVTNDSVWLSGLPLFHIGGLNGVLPFIFVGGTNVLTASTGFDPKSTLELISKSRATHCYFVPTQWQQIIEQDLSKYNLKQIKKALWGASIAPIPVIEGIIKAFPLVEIVNAFGQTEMSSNTCFLKGEDTKRKVGAVGLPAINVEVRIVDEEDNDVEQGEVGEIVYRGPTVFKEYYKNPTATAEALRNGWFHSGDLVRQDEEGYIFIVDRKKDMIISGGENIYPAEVEQAIRKHSLVDDVSVIGVPHEKWVETPRAYVVTKENAKLEPEEIIQHCQKYLASYKKPTSVEFIDELPRNAAGKVLRRQLRKLDKDSSVVR</sequence>
<dbReference type="GO" id="GO:0008756">
    <property type="term" value="F:o-succinylbenzoate-CoA ligase activity"/>
    <property type="evidence" value="ECO:0007669"/>
    <property type="project" value="UniProtKB-EC"/>
</dbReference>
<organism evidence="8 9">
    <name type="scientific">Bacillus seohaeanensis</name>
    <dbReference type="NCBI Taxonomy" id="284580"/>
    <lineage>
        <taxon>Bacteria</taxon>
        <taxon>Bacillati</taxon>
        <taxon>Bacillota</taxon>
        <taxon>Bacilli</taxon>
        <taxon>Bacillales</taxon>
        <taxon>Bacillaceae</taxon>
        <taxon>Bacillus</taxon>
    </lineage>
</organism>
<evidence type="ECO:0000256" key="5">
    <source>
        <dbReference type="SAM" id="Coils"/>
    </source>
</evidence>
<reference evidence="9" key="1">
    <citation type="journal article" date="2019" name="Int. J. Syst. Evol. Microbiol.">
        <title>The Global Catalogue of Microorganisms (GCM) 10K type strain sequencing project: providing services to taxonomists for standard genome sequencing and annotation.</title>
        <authorList>
            <consortium name="The Broad Institute Genomics Platform"/>
            <consortium name="The Broad Institute Genome Sequencing Center for Infectious Disease"/>
            <person name="Wu L."/>
            <person name="Ma J."/>
        </authorList>
    </citation>
    <scope>NUCLEOTIDE SEQUENCE [LARGE SCALE GENOMIC DNA]</scope>
    <source>
        <strain evidence="9">KCTC 3913</strain>
    </source>
</reference>
<keyword evidence="9" id="KW-1185">Reference proteome</keyword>
<dbReference type="RefSeq" id="WP_377937291.1">
    <property type="nucleotide sequence ID" value="NZ_JBHUMF010000031.1"/>
</dbReference>
<feature type="coiled-coil region" evidence="5">
    <location>
        <begin position="33"/>
        <end position="60"/>
    </location>
</feature>
<dbReference type="EMBL" id="JBHUMF010000031">
    <property type="protein sequence ID" value="MFD2682649.1"/>
    <property type="molecule type" value="Genomic_DNA"/>
</dbReference>
<keyword evidence="4" id="KW-0067">ATP-binding</keyword>
<evidence type="ECO:0000259" key="7">
    <source>
        <dbReference type="Pfam" id="PF13193"/>
    </source>
</evidence>
<dbReference type="PANTHER" id="PTHR43767">
    <property type="entry name" value="LONG-CHAIN-FATTY-ACID--COA LIGASE"/>
    <property type="match status" value="1"/>
</dbReference>
<dbReference type="Gene3D" id="3.40.50.12780">
    <property type="entry name" value="N-terminal domain of ligase-like"/>
    <property type="match status" value="1"/>
</dbReference>
<evidence type="ECO:0000313" key="9">
    <source>
        <dbReference type="Proteomes" id="UP001597506"/>
    </source>
</evidence>
<dbReference type="PROSITE" id="PS00455">
    <property type="entry name" value="AMP_BINDING"/>
    <property type="match status" value="1"/>
</dbReference>